<evidence type="ECO:0000313" key="1">
    <source>
        <dbReference type="EMBL" id="CBL38417.1"/>
    </source>
</evidence>
<evidence type="ECO:0000313" key="2">
    <source>
        <dbReference type="Proteomes" id="UP000008960"/>
    </source>
</evidence>
<dbReference type="Proteomes" id="UP000008960">
    <property type="component" value="Chromosome"/>
</dbReference>
<dbReference type="KEGG" id="bprl:CL2_14710"/>
<proteinExistence type="predicted"/>
<dbReference type="EMBL" id="FP929061">
    <property type="protein sequence ID" value="CBL38417.1"/>
    <property type="molecule type" value="Genomic_DNA"/>
</dbReference>
<accession>D4N0M2</accession>
<dbReference type="RefSeq" id="WP_008390921.1">
    <property type="nucleotide sequence ID" value="NC_021016.1"/>
</dbReference>
<reference evidence="1 2" key="1">
    <citation type="submission" date="2010-03" db="EMBL/GenBank/DDBJ databases">
        <title>The genome sequence of Clostridiales sp. SSC/2.</title>
        <authorList>
            <consortium name="metaHIT consortium -- http://www.metahit.eu/"/>
            <person name="Pajon A."/>
            <person name="Turner K."/>
            <person name="Parkhill J."/>
            <person name="Duncan S."/>
            <person name="Flint H."/>
        </authorList>
    </citation>
    <scope>NUCLEOTIDE SEQUENCE [LARGE SCALE GENOMIC DNA]</scope>
    <source>
        <strain evidence="1 2">SSC/2</strain>
    </source>
</reference>
<dbReference type="AlphaFoldDB" id="D4N0M2"/>
<gene>
    <name evidence="1" type="ORF">CL2_14710</name>
</gene>
<name>D4N0M2_ANAHA</name>
<protein>
    <submittedName>
        <fullName evidence="1">Uncharacterized protein</fullName>
    </submittedName>
</protein>
<sequence length="50" mass="5632">MKKKLDTTKLLSIAVTILGLAGTLLSSKLDEKSREEMKAEIKEELKEELQ</sequence>
<reference evidence="1 2" key="2">
    <citation type="submission" date="2010-03" db="EMBL/GenBank/DDBJ databases">
        <authorList>
            <person name="Pajon A."/>
        </authorList>
    </citation>
    <scope>NUCLEOTIDE SEQUENCE [LARGE SCALE GENOMIC DNA]</scope>
    <source>
        <strain evidence="1 2">SSC/2</strain>
    </source>
</reference>
<organism evidence="1 2">
    <name type="scientific">Anaerostipes hadrus</name>
    <dbReference type="NCBI Taxonomy" id="649756"/>
    <lineage>
        <taxon>Bacteria</taxon>
        <taxon>Bacillati</taxon>
        <taxon>Bacillota</taxon>
        <taxon>Clostridia</taxon>
        <taxon>Lachnospirales</taxon>
        <taxon>Lachnospiraceae</taxon>
        <taxon>Anaerostipes</taxon>
    </lineage>
</organism>
<dbReference type="PATRIC" id="fig|245018.3.peg.1769"/>